<evidence type="ECO:0000313" key="11">
    <source>
        <dbReference type="EMBL" id="OFW33894.1"/>
    </source>
</evidence>
<dbReference type="SUPFAM" id="SSF52821">
    <property type="entry name" value="Rhodanese/Cell cycle control phosphatase"/>
    <property type="match status" value="1"/>
</dbReference>
<dbReference type="InterPro" id="IPR036873">
    <property type="entry name" value="Rhodanese-like_dom_sf"/>
</dbReference>
<evidence type="ECO:0000256" key="4">
    <source>
        <dbReference type="ARBA" id="ARBA00022723"/>
    </source>
</evidence>
<protein>
    <recommendedName>
        <fullName evidence="3">cysteine desulfurase</fullName>
        <ecNumber evidence="3">2.8.1.7</ecNumber>
    </recommendedName>
</protein>
<dbReference type="Pfam" id="PF00581">
    <property type="entry name" value="Rhodanese"/>
    <property type="match status" value="1"/>
</dbReference>
<dbReference type="Gene3D" id="3.40.250.10">
    <property type="entry name" value="Rhodanese-like domain"/>
    <property type="match status" value="1"/>
</dbReference>
<dbReference type="SUPFAM" id="SSF53383">
    <property type="entry name" value="PLP-dependent transferases"/>
    <property type="match status" value="1"/>
</dbReference>
<dbReference type="InterPro" id="IPR015421">
    <property type="entry name" value="PyrdxlP-dep_Trfase_major"/>
</dbReference>
<dbReference type="PROSITE" id="PS00595">
    <property type="entry name" value="AA_TRANSFER_CLASS_5"/>
    <property type="match status" value="1"/>
</dbReference>
<evidence type="ECO:0000256" key="1">
    <source>
        <dbReference type="ARBA" id="ARBA00001933"/>
    </source>
</evidence>
<organism evidence="11 12">
    <name type="scientific">Candidatus Aquicultor primus</name>
    <dbReference type="NCBI Taxonomy" id="1797195"/>
    <lineage>
        <taxon>Bacteria</taxon>
        <taxon>Bacillati</taxon>
        <taxon>Actinomycetota</taxon>
        <taxon>Candidatus Aquicultoria</taxon>
        <taxon>Candidatus Aquicultorales</taxon>
        <taxon>Candidatus Aquicultoraceae</taxon>
        <taxon>Candidatus Aquicultor</taxon>
    </lineage>
</organism>
<evidence type="ECO:0000256" key="8">
    <source>
        <dbReference type="ARBA" id="ARBA00050776"/>
    </source>
</evidence>
<keyword evidence="4" id="KW-0479">Metal-binding</keyword>
<comment type="cofactor">
    <cofactor evidence="1 9">
        <name>pyridoxal 5'-phosphate</name>
        <dbReference type="ChEBI" id="CHEBI:597326"/>
    </cofactor>
</comment>
<dbReference type="SMART" id="SM00450">
    <property type="entry name" value="RHOD"/>
    <property type="match status" value="1"/>
</dbReference>
<sequence length="507" mass="54977">MVKVGSATLSIYMILFRRELYLDNNATTKPSPRVVKRVTEVLRNCYGNPSSLYKDARAAASELQDARETLAGTINAAPGELIFTGSASEALNTVLKTAFERFPAKRIVISAIEHSAVMNTAEYLRSRGARIEICPVDQAGRIIKERFRELLGDDTSMACCMLANNEIGVLQDIPVLAEMAHNVGALFLCDCVQGLGKVTVDVRAMNTDYAVFSAHKIHGPKGVGALYVKEGRPLLPLIHGGHQEGGLRAGTEGTHNIAGFAEACRAVPELLAAAPRSKELKDRLLRGLLGLRPDIRVNSPADNCLPNTLNITVPGVINSMLLGALDFYGISVSAGSACNTQENVPSHVLKAIGLTDEQARSAIRISLPETVSTGDIDYTLRIFTDFFSGRCSGVTMFTPAQLDEDLLLDPGVFILDVRFDGERRSIKGLPNSREVPFFRFVPALKKVPRDRSVVVVCQAGLNAPLVAFYMRQKGFPRVGFLAAGLAAWKMVHPDLYDKHCGRGITAL</sequence>
<dbReference type="GO" id="GO:0031071">
    <property type="term" value="F:cysteine desulfurase activity"/>
    <property type="evidence" value="ECO:0007669"/>
    <property type="project" value="UniProtKB-EC"/>
</dbReference>
<dbReference type="PROSITE" id="PS50206">
    <property type="entry name" value="RHODANESE_3"/>
    <property type="match status" value="1"/>
</dbReference>
<reference evidence="11 12" key="1">
    <citation type="journal article" date="2016" name="Nat. Commun.">
        <title>Thousands of microbial genomes shed light on interconnected biogeochemical processes in an aquifer system.</title>
        <authorList>
            <person name="Anantharaman K."/>
            <person name="Brown C.T."/>
            <person name="Hug L.A."/>
            <person name="Sharon I."/>
            <person name="Castelle C.J."/>
            <person name="Probst A.J."/>
            <person name="Thomas B.C."/>
            <person name="Singh A."/>
            <person name="Wilkins M.J."/>
            <person name="Karaoz U."/>
            <person name="Brodie E.L."/>
            <person name="Williams K.H."/>
            <person name="Hubbard S.S."/>
            <person name="Banfield J.F."/>
        </authorList>
    </citation>
    <scope>NUCLEOTIDE SEQUENCE [LARGE SCALE GENOMIC DNA]</scope>
</reference>
<dbReference type="InterPro" id="IPR020578">
    <property type="entry name" value="Aminotrans_V_PyrdxlP_BS"/>
</dbReference>
<accession>A0A1F2ULL6</accession>
<dbReference type="InterPro" id="IPR015422">
    <property type="entry name" value="PyrdxlP-dep_Trfase_small"/>
</dbReference>
<dbReference type="GO" id="GO:0051536">
    <property type="term" value="F:iron-sulfur cluster binding"/>
    <property type="evidence" value="ECO:0007669"/>
    <property type="project" value="UniProtKB-KW"/>
</dbReference>
<evidence type="ECO:0000259" key="10">
    <source>
        <dbReference type="PROSITE" id="PS50206"/>
    </source>
</evidence>
<dbReference type="Pfam" id="PF00266">
    <property type="entry name" value="Aminotran_5"/>
    <property type="match status" value="1"/>
</dbReference>
<dbReference type="GO" id="GO:0046872">
    <property type="term" value="F:metal ion binding"/>
    <property type="evidence" value="ECO:0007669"/>
    <property type="project" value="UniProtKB-KW"/>
</dbReference>
<keyword evidence="6" id="KW-0408">Iron</keyword>
<name>A0A1F2ULL6_9ACTN</name>
<proteinExistence type="inferred from homology"/>
<comment type="similarity">
    <text evidence="2">Belongs to the class-V pyridoxal-phosphate-dependent aminotransferase family. NifS/IscS subfamily.</text>
</comment>
<evidence type="ECO:0000256" key="7">
    <source>
        <dbReference type="ARBA" id="ARBA00023014"/>
    </source>
</evidence>
<dbReference type="Gene3D" id="1.10.260.50">
    <property type="match status" value="1"/>
</dbReference>
<dbReference type="CDD" id="cd00158">
    <property type="entry name" value="RHOD"/>
    <property type="match status" value="1"/>
</dbReference>
<comment type="catalytic activity">
    <reaction evidence="8">
        <text>(sulfur carrier)-H + L-cysteine = (sulfur carrier)-SH + L-alanine</text>
        <dbReference type="Rhea" id="RHEA:43892"/>
        <dbReference type="Rhea" id="RHEA-COMP:14737"/>
        <dbReference type="Rhea" id="RHEA-COMP:14739"/>
        <dbReference type="ChEBI" id="CHEBI:29917"/>
        <dbReference type="ChEBI" id="CHEBI:35235"/>
        <dbReference type="ChEBI" id="CHEBI:57972"/>
        <dbReference type="ChEBI" id="CHEBI:64428"/>
        <dbReference type="EC" id="2.8.1.7"/>
    </reaction>
</comment>
<dbReference type="EMBL" id="MELI01000057">
    <property type="protein sequence ID" value="OFW33894.1"/>
    <property type="molecule type" value="Genomic_DNA"/>
</dbReference>
<dbReference type="AlphaFoldDB" id="A0A1F2ULL6"/>
<evidence type="ECO:0000256" key="6">
    <source>
        <dbReference type="ARBA" id="ARBA00023004"/>
    </source>
</evidence>
<dbReference type="PANTHER" id="PTHR11601:SF34">
    <property type="entry name" value="CYSTEINE DESULFURASE"/>
    <property type="match status" value="1"/>
</dbReference>
<comment type="caution">
    <text evidence="11">The sequence shown here is derived from an EMBL/GenBank/DDBJ whole genome shotgun (WGS) entry which is preliminary data.</text>
</comment>
<dbReference type="InterPro" id="IPR000192">
    <property type="entry name" value="Aminotrans_V_dom"/>
</dbReference>
<evidence type="ECO:0000256" key="3">
    <source>
        <dbReference type="ARBA" id="ARBA00012239"/>
    </source>
</evidence>
<feature type="domain" description="Rhodanese" evidence="10">
    <location>
        <begin position="408"/>
        <end position="497"/>
    </location>
</feature>
<dbReference type="InterPro" id="IPR001763">
    <property type="entry name" value="Rhodanese-like_dom"/>
</dbReference>
<evidence type="ECO:0000256" key="2">
    <source>
        <dbReference type="ARBA" id="ARBA00006490"/>
    </source>
</evidence>
<dbReference type="Proteomes" id="UP000178086">
    <property type="component" value="Unassembled WGS sequence"/>
</dbReference>
<keyword evidence="7" id="KW-0411">Iron-sulfur</keyword>
<evidence type="ECO:0000256" key="9">
    <source>
        <dbReference type="RuleBase" id="RU004504"/>
    </source>
</evidence>
<dbReference type="PANTHER" id="PTHR11601">
    <property type="entry name" value="CYSTEINE DESULFURYLASE FAMILY MEMBER"/>
    <property type="match status" value="1"/>
</dbReference>
<keyword evidence="5" id="KW-0663">Pyridoxal phosphate</keyword>
<dbReference type="Gene3D" id="3.90.1150.10">
    <property type="entry name" value="Aspartate Aminotransferase, domain 1"/>
    <property type="match status" value="1"/>
</dbReference>
<dbReference type="InterPro" id="IPR015424">
    <property type="entry name" value="PyrdxlP-dep_Trfase"/>
</dbReference>
<evidence type="ECO:0000313" key="12">
    <source>
        <dbReference type="Proteomes" id="UP000178086"/>
    </source>
</evidence>
<gene>
    <name evidence="11" type="ORF">A2074_02840</name>
</gene>
<dbReference type="EC" id="2.8.1.7" evidence="3"/>
<evidence type="ECO:0000256" key="5">
    <source>
        <dbReference type="ARBA" id="ARBA00022898"/>
    </source>
</evidence>
<dbReference type="Gene3D" id="3.40.640.10">
    <property type="entry name" value="Type I PLP-dependent aspartate aminotransferase-like (Major domain)"/>
    <property type="match status" value="1"/>
</dbReference>